<gene>
    <name evidence="6" type="ORF">DWY69_20990</name>
    <name evidence="5" type="ORF">DXC51_19115</name>
</gene>
<organism evidence="6 8">
    <name type="scientific">Eisenbergiella massiliensis</name>
    <dbReference type="NCBI Taxonomy" id="1720294"/>
    <lineage>
        <taxon>Bacteria</taxon>
        <taxon>Bacillati</taxon>
        <taxon>Bacillota</taxon>
        <taxon>Clostridia</taxon>
        <taxon>Lachnospirales</taxon>
        <taxon>Lachnospiraceae</taxon>
        <taxon>Eisenbergiella</taxon>
    </lineage>
</organism>
<dbReference type="Pfam" id="PF00381">
    <property type="entry name" value="PTS-HPr"/>
    <property type="match status" value="1"/>
</dbReference>
<comment type="caution">
    <text evidence="6">The sequence shown here is derived from an EMBL/GenBank/DDBJ whole genome shotgun (WGS) entry which is preliminary data.</text>
</comment>
<keyword evidence="3" id="KW-0598">Phosphotransferase system</keyword>
<evidence type="ECO:0000313" key="5">
    <source>
        <dbReference type="EMBL" id="RGE57477.1"/>
    </source>
</evidence>
<dbReference type="PRINTS" id="PR00107">
    <property type="entry name" value="PHOSPHOCPHPR"/>
</dbReference>
<name>A0A3E3ILQ2_9FIRM</name>
<dbReference type="Proteomes" id="UP000260812">
    <property type="component" value="Unassembled WGS sequence"/>
</dbReference>
<dbReference type="PANTHER" id="PTHR33705">
    <property type="entry name" value="PHOSPHOCARRIER PROTEIN HPR"/>
    <property type="match status" value="1"/>
</dbReference>
<evidence type="ECO:0000259" key="4">
    <source>
        <dbReference type="PROSITE" id="PS51350"/>
    </source>
</evidence>
<dbReference type="InterPro" id="IPR000032">
    <property type="entry name" value="HPr-like"/>
</dbReference>
<dbReference type="InterPro" id="IPR050399">
    <property type="entry name" value="HPr"/>
</dbReference>
<dbReference type="Gene3D" id="3.30.1340.10">
    <property type="entry name" value="HPr-like"/>
    <property type="match status" value="1"/>
</dbReference>
<dbReference type="OrthoDB" id="9809047at2"/>
<dbReference type="GO" id="GO:0005737">
    <property type="term" value="C:cytoplasm"/>
    <property type="evidence" value="ECO:0007669"/>
    <property type="project" value="UniProtKB-SubCell"/>
</dbReference>
<evidence type="ECO:0000256" key="2">
    <source>
        <dbReference type="ARBA" id="ARBA00022490"/>
    </source>
</evidence>
<proteinExistence type="predicted"/>
<sequence>MEGILMREFDYTVKSIVGLHPRVAGVLMHLVRDFESDIILTNGDKGGNLKKLLGILHMNIQYGDRLHLQISGEDEEVACQEMQAFMAQNL</sequence>
<keyword evidence="2" id="KW-0963">Cytoplasm</keyword>
<dbReference type="PROSITE" id="PS51350">
    <property type="entry name" value="PTS_HPR_DOM"/>
    <property type="match status" value="1"/>
</dbReference>
<dbReference type="NCBIfam" id="TIGR01003">
    <property type="entry name" value="PTS_HPr_family"/>
    <property type="match status" value="1"/>
</dbReference>
<evidence type="ECO:0000313" key="7">
    <source>
        <dbReference type="Proteomes" id="UP000260812"/>
    </source>
</evidence>
<evidence type="ECO:0000256" key="3">
    <source>
        <dbReference type="ARBA" id="ARBA00022683"/>
    </source>
</evidence>
<dbReference type="EMBL" id="QVLU01000022">
    <property type="protein sequence ID" value="RGE67881.1"/>
    <property type="molecule type" value="Genomic_DNA"/>
</dbReference>
<dbReference type="SUPFAM" id="SSF55594">
    <property type="entry name" value="HPr-like"/>
    <property type="match status" value="1"/>
</dbReference>
<evidence type="ECO:0000256" key="1">
    <source>
        <dbReference type="ARBA" id="ARBA00004496"/>
    </source>
</evidence>
<evidence type="ECO:0000313" key="6">
    <source>
        <dbReference type="EMBL" id="RGE67881.1"/>
    </source>
</evidence>
<dbReference type="GO" id="GO:0009401">
    <property type="term" value="P:phosphoenolpyruvate-dependent sugar phosphotransferase system"/>
    <property type="evidence" value="ECO:0007669"/>
    <property type="project" value="UniProtKB-KW"/>
</dbReference>
<reference evidence="6 8" key="1">
    <citation type="submission" date="2018-08" db="EMBL/GenBank/DDBJ databases">
        <title>A genome reference for cultivated species of the human gut microbiota.</title>
        <authorList>
            <person name="Zou Y."/>
            <person name="Xue W."/>
            <person name="Luo G."/>
        </authorList>
    </citation>
    <scope>NUCLEOTIDE SEQUENCE [LARGE SCALE GENOMIC DNA]</scope>
    <source>
        <strain evidence="6 8">AF26-4BH</strain>
        <strain evidence="5">TF05-5AC</strain>
    </source>
</reference>
<dbReference type="InterPro" id="IPR035895">
    <property type="entry name" value="HPr-like_sf"/>
</dbReference>
<keyword evidence="7" id="KW-1185">Reference proteome</keyword>
<feature type="domain" description="HPr" evidence="4">
    <location>
        <begin position="6"/>
        <end position="90"/>
    </location>
</feature>
<comment type="subcellular location">
    <subcellularLocation>
        <location evidence="1">Cytoplasm</location>
    </subcellularLocation>
</comment>
<evidence type="ECO:0000313" key="8">
    <source>
        <dbReference type="Proteomes" id="UP000261166"/>
    </source>
</evidence>
<dbReference type="PANTHER" id="PTHR33705:SF2">
    <property type="entry name" value="PHOSPHOCARRIER PROTEIN NPR"/>
    <property type="match status" value="1"/>
</dbReference>
<accession>A0A3E3ILQ2</accession>
<dbReference type="AlphaFoldDB" id="A0A3E3ILQ2"/>
<dbReference type="EMBL" id="QVLV01000015">
    <property type="protein sequence ID" value="RGE57477.1"/>
    <property type="molecule type" value="Genomic_DNA"/>
</dbReference>
<dbReference type="Proteomes" id="UP000261166">
    <property type="component" value="Unassembled WGS sequence"/>
</dbReference>
<protein>
    <submittedName>
        <fullName evidence="6">HPr family phosphocarrier protein</fullName>
    </submittedName>
</protein>